<dbReference type="AlphaFoldDB" id="A0AAV2SMF5"/>
<organism evidence="1 2">
    <name type="scientific">Meganyctiphanes norvegica</name>
    <name type="common">Northern krill</name>
    <name type="synonym">Thysanopoda norvegica</name>
    <dbReference type="NCBI Taxonomy" id="48144"/>
    <lineage>
        <taxon>Eukaryota</taxon>
        <taxon>Metazoa</taxon>
        <taxon>Ecdysozoa</taxon>
        <taxon>Arthropoda</taxon>
        <taxon>Crustacea</taxon>
        <taxon>Multicrustacea</taxon>
        <taxon>Malacostraca</taxon>
        <taxon>Eumalacostraca</taxon>
        <taxon>Eucarida</taxon>
        <taxon>Euphausiacea</taxon>
        <taxon>Euphausiidae</taxon>
        <taxon>Meganyctiphanes</taxon>
    </lineage>
</organism>
<evidence type="ECO:0000313" key="2">
    <source>
        <dbReference type="Proteomes" id="UP001497623"/>
    </source>
</evidence>
<evidence type="ECO:0008006" key="3">
    <source>
        <dbReference type="Google" id="ProtNLM"/>
    </source>
</evidence>
<proteinExistence type="predicted"/>
<sequence>LKFKSFIFPSRVSIPPTNFSPKNWTQNPWSQAGFYGPQPDNGEFKILQRYGKILGEDQVESCMAVLSSYRGNGDGVRWHDVACFHKHPVLCEDDDALIYHVQFHNPHLKIR</sequence>
<protein>
    <recommendedName>
        <fullName evidence="3">C-type lectin domain-containing protein</fullName>
    </recommendedName>
</protein>
<evidence type="ECO:0000313" key="1">
    <source>
        <dbReference type="EMBL" id="CAL4225612.1"/>
    </source>
</evidence>
<reference evidence="1 2" key="1">
    <citation type="submission" date="2024-05" db="EMBL/GenBank/DDBJ databases">
        <authorList>
            <person name="Wallberg A."/>
        </authorList>
    </citation>
    <scope>NUCLEOTIDE SEQUENCE [LARGE SCALE GENOMIC DNA]</scope>
</reference>
<gene>
    <name evidence="1" type="ORF">MNOR_LOCUS39395</name>
</gene>
<dbReference type="EMBL" id="CAXKWB010101676">
    <property type="protein sequence ID" value="CAL4225612.1"/>
    <property type="molecule type" value="Genomic_DNA"/>
</dbReference>
<dbReference type="PANTHER" id="PTHR21407:SF5">
    <property type="entry name" value="HL04814P"/>
    <property type="match status" value="1"/>
</dbReference>
<feature type="non-terminal residue" evidence="1">
    <location>
        <position position="1"/>
    </location>
</feature>
<keyword evidence="2" id="KW-1185">Reference proteome</keyword>
<name>A0AAV2SMF5_MEGNR</name>
<accession>A0AAV2SMF5</accession>
<comment type="caution">
    <text evidence="1">The sequence shown here is derived from an EMBL/GenBank/DDBJ whole genome shotgun (WGS) entry which is preliminary data.</text>
</comment>
<dbReference type="PANTHER" id="PTHR21407">
    <property type="entry name" value="RE43931P-RELATED"/>
    <property type="match status" value="1"/>
</dbReference>
<dbReference type="Proteomes" id="UP001497623">
    <property type="component" value="Unassembled WGS sequence"/>
</dbReference>